<keyword evidence="5" id="KW-0812">Transmembrane</keyword>
<dbReference type="SUPFAM" id="SSF57850">
    <property type="entry name" value="RING/U-box"/>
    <property type="match status" value="1"/>
</dbReference>
<keyword evidence="5" id="KW-0472">Membrane</keyword>
<reference evidence="7 8" key="1">
    <citation type="journal article" date="2023" name="Nat. Commun.">
        <title>Origin of minicircular mitochondrial genomes in red algae.</title>
        <authorList>
            <person name="Lee Y."/>
            <person name="Cho C.H."/>
            <person name="Lee Y.M."/>
            <person name="Park S.I."/>
            <person name="Yang J.H."/>
            <person name="West J.A."/>
            <person name="Bhattacharya D."/>
            <person name="Yoon H.S."/>
        </authorList>
    </citation>
    <scope>NUCLEOTIDE SEQUENCE [LARGE SCALE GENOMIC DNA]</scope>
    <source>
        <strain evidence="7 8">CCMP1338</strain>
        <tissue evidence="7">Whole cell</tissue>
    </source>
</reference>
<evidence type="ECO:0000256" key="1">
    <source>
        <dbReference type="ARBA" id="ARBA00022723"/>
    </source>
</evidence>
<evidence type="ECO:0000256" key="4">
    <source>
        <dbReference type="PROSITE-ProRule" id="PRU00175"/>
    </source>
</evidence>
<evidence type="ECO:0000313" key="7">
    <source>
        <dbReference type="EMBL" id="KAJ8901072.1"/>
    </source>
</evidence>
<dbReference type="PROSITE" id="PS50089">
    <property type="entry name" value="ZF_RING_2"/>
    <property type="match status" value="1"/>
</dbReference>
<dbReference type="GO" id="GO:0005634">
    <property type="term" value="C:nucleus"/>
    <property type="evidence" value="ECO:0007669"/>
    <property type="project" value="TreeGrafter"/>
</dbReference>
<keyword evidence="2 4" id="KW-0863">Zinc-finger</keyword>
<name>A0AAV8UIU9_9RHOD</name>
<evidence type="ECO:0000256" key="2">
    <source>
        <dbReference type="ARBA" id="ARBA00022771"/>
    </source>
</evidence>
<gene>
    <name evidence="7" type="ORF">NDN08_004932</name>
</gene>
<feature type="transmembrane region" description="Helical" evidence="5">
    <location>
        <begin position="7"/>
        <end position="32"/>
    </location>
</feature>
<organism evidence="7 8">
    <name type="scientific">Rhodosorus marinus</name>
    <dbReference type="NCBI Taxonomy" id="101924"/>
    <lineage>
        <taxon>Eukaryota</taxon>
        <taxon>Rhodophyta</taxon>
        <taxon>Stylonematophyceae</taxon>
        <taxon>Stylonematales</taxon>
        <taxon>Stylonemataceae</taxon>
        <taxon>Rhodosorus</taxon>
    </lineage>
</organism>
<keyword evidence="5" id="KW-1133">Transmembrane helix</keyword>
<dbReference type="GO" id="GO:0006511">
    <property type="term" value="P:ubiquitin-dependent protein catabolic process"/>
    <property type="evidence" value="ECO:0007669"/>
    <property type="project" value="TreeGrafter"/>
</dbReference>
<dbReference type="EMBL" id="JAMWBK010000012">
    <property type="protein sequence ID" value="KAJ8901072.1"/>
    <property type="molecule type" value="Genomic_DNA"/>
</dbReference>
<dbReference type="AlphaFoldDB" id="A0AAV8UIU9"/>
<dbReference type="Proteomes" id="UP001157974">
    <property type="component" value="Unassembled WGS sequence"/>
</dbReference>
<dbReference type="SMART" id="SM00184">
    <property type="entry name" value="RING"/>
    <property type="match status" value="1"/>
</dbReference>
<feature type="domain" description="RING-type" evidence="6">
    <location>
        <begin position="227"/>
        <end position="273"/>
    </location>
</feature>
<dbReference type="InterPro" id="IPR011016">
    <property type="entry name" value="Znf_RING-CH"/>
</dbReference>
<dbReference type="GO" id="GO:0061630">
    <property type="term" value="F:ubiquitin protein ligase activity"/>
    <property type="evidence" value="ECO:0007669"/>
    <property type="project" value="TreeGrafter"/>
</dbReference>
<evidence type="ECO:0000256" key="5">
    <source>
        <dbReference type="SAM" id="Phobius"/>
    </source>
</evidence>
<sequence length="332" mass="36287">MPQRASWGTIALGTLMLAVLFTILGGAMFYAIDSWQVYNDRVADCEDLDEVNCVATSVEVQESPAPPPARGVLCRLQVEVEPGQNTTGFTSVVAFVPSEIGVFIRCPEAKRQARPFLASAESGGDVVCHQDPNNQEDIKLDCEEPVITGPIIWTIACVLYAIVLGLFVSYLYRRTSIFVIRPYIPHPMVGSMPLAGDSAGSHPQTVLTEEELKILLEEVDVQDPATCAICLEDYGGPDCSDKTVGLRCNHLFHQTCIKKWLMSQSGKNCPICKEAVSSENVSAQLESVQLESVGAVPGVKREYVLENAERARRNRGNCKLLAQRFPGIKARA</sequence>
<keyword evidence="8" id="KW-1185">Reference proteome</keyword>
<dbReference type="InterPro" id="IPR013083">
    <property type="entry name" value="Znf_RING/FYVE/PHD"/>
</dbReference>
<comment type="caution">
    <text evidence="7">The sequence shown here is derived from an EMBL/GenBank/DDBJ whole genome shotgun (WGS) entry which is preliminary data.</text>
</comment>
<dbReference type="PANTHER" id="PTHR45931">
    <property type="entry name" value="SI:CH211-59O9.10"/>
    <property type="match status" value="1"/>
</dbReference>
<dbReference type="InterPro" id="IPR051834">
    <property type="entry name" value="RING_finger_E3_ligase"/>
</dbReference>
<accession>A0AAV8UIU9</accession>
<dbReference type="PANTHER" id="PTHR45931:SF3">
    <property type="entry name" value="RING ZINC FINGER-CONTAINING PROTEIN"/>
    <property type="match status" value="1"/>
</dbReference>
<dbReference type="SMART" id="SM00744">
    <property type="entry name" value="RINGv"/>
    <property type="match status" value="1"/>
</dbReference>
<keyword evidence="3" id="KW-0862">Zinc</keyword>
<dbReference type="InterPro" id="IPR001841">
    <property type="entry name" value="Znf_RING"/>
</dbReference>
<proteinExistence type="predicted"/>
<keyword evidence="1" id="KW-0479">Metal-binding</keyword>
<dbReference type="GO" id="GO:0008270">
    <property type="term" value="F:zinc ion binding"/>
    <property type="evidence" value="ECO:0007669"/>
    <property type="project" value="UniProtKB-KW"/>
</dbReference>
<dbReference type="Pfam" id="PF13639">
    <property type="entry name" value="zf-RING_2"/>
    <property type="match status" value="1"/>
</dbReference>
<evidence type="ECO:0000256" key="3">
    <source>
        <dbReference type="ARBA" id="ARBA00022833"/>
    </source>
</evidence>
<protein>
    <recommendedName>
        <fullName evidence="6">RING-type domain-containing protein</fullName>
    </recommendedName>
</protein>
<evidence type="ECO:0000259" key="6">
    <source>
        <dbReference type="PROSITE" id="PS50089"/>
    </source>
</evidence>
<feature type="transmembrane region" description="Helical" evidence="5">
    <location>
        <begin position="151"/>
        <end position="172"/>
    </location>
</feature>
<evidence type="ECO:0000313" key="8">
    <source>
        <dbReference type="Proteomes" id="UP001157974"/>
    </source>
</evidence>
<dbReference type="Gene3D" id="3.30.40.10">
    <property type="entry name" value="Zinc/RING finger domain, C3HC4 (zinc finger)"/>
    <property type="match status" value="1"/>
</dbReference>